<dbReference type="AlphaFoldDB" id="A0A6N3FTH0"/>
<dbReference type="GO" id="GO:0016887">
    <property type="term" value="F:ATP hydrolysis activity"/>
    <property type="evidence" value="ECO:0007669"/>
    <property type="project" value="InterPro"/>
</dbReference>
<evidence type="ECO:0000313" key="4">
    <source>
        <dbReference type="EMBL" id="VYU55767.1"/>
    </source>
</evidence>
<dbReference type="InterPro" id="IPR017871">
    <property type="entry name" value="ABC_transporter-like_CS"/>
</dbReference>
<protein>
    <submittedName>
        <fullName evidence="4">Daunorubicin/doxorubicin resistance ATP-binding protein DrrA</fullName>
        <ecNumber evidence="4">3.6.3.-</ecNumber>
    </submittedName>
</protein>
<dbReference type="PROSITE" id="PS00211">
    <property type="entry name" value="ABC_TRANSPORTER_1"/>
    <property type="match status" value="1"/>
</dbReference>
<dbReference type="Gene3D" id="3.40.50.300">
    <property type="entry name" value="P-loop containing nucleotide triphosphate hydrolases"/>
    <property type="match status" value="1"/>
</dbReference>
<keyword evidence="1" id="KW-0547">Nucleotide-binding</keyword>
<dbReference type="SMART" id="SM00382">
    <property type="entry name" value="AAA"/>
    <property type="match status" value="1"/>
</dbReference>
<dbReference type="EC" id="3.6.3.-" evidence="4"/>
<keyword evidence="2 4" id="KW-0067">ATP-binding</keyword>
<dbReference type="GO" id="GO:0005524">
    <property type="term" value="F:ATP binding"/>
    <property type="evidence" value="ECO:0007669"/>
    <property type="project" value="UniProtKB-KW"/>
</dbReference>
<evidence type="ECO:0000259" key="3">
    <source>
        <dbReference type="PROSITE" id="PS50893"/>
    </source>
</evidence>
<name>A0A6N3FTH0_9CLOT</name>
<organism evidence="4">
    <name type="scientific">Clostridium tertium</name>
    <dbReference type="NCBI Taxonomy" id="1559"/>
    <lineage>
        <taxon>Bacteria</taxon>
        <taxon>Bacillati</taxon>
        <taxon>Bacillota</taxon>
        <taxon>Clostridia</taxon>
        <taxon>Eubacteriales</taxon>
        <taxon>Clostridiaceae</taxon>
        <taxon>Clostridium</taxon>
    </lineage>
</organism>
<dbReference type="InterPro" id="IPR003439">
    <property type="entry name" value="ABC_transporter-like_ATP-bd"/>
</dbReference>
<dbReference type="InterPro" id="IPR027417">
    <property type="entry name" value="P-loop_NTPase"/>
</dbReference>
<evidence type="ECO:0000256" key="2">
    <source>
        <dbReference type="ARBA" id="ARBA00022840"/>
    </source>
</evidence>
<evidence type="ECO:0000256" key="1">
    <source>
        <dbReference type="ARBA" id="ARBA00022741"/>
    </source>
</evidence>
<dbReference type="RefSeq" id="WP_156627296.1">
    <property type="nucleotide sequence ID" value="NZ_CACRTO010000042.1"/>
</dbReference>
<dbReference type="SUPFAM" id="SSF52540">
    <property type="entry name" value="P-loop containing nucleoside triphosphate hydrolases"/>
    <property type="match status" value="1"/>
</dbReference>
<sequence length="248" mass="27707">MIISIKNLEKSYKDFKAVNINELHIKEGEIFGFLGPNGAGKTTTISILSGLYSKYSGEVKIFDKNIKDDPMFIKKNLGVVPQDLALIDDLTAEENVKFFGELYGLRGKKLKDAVNETLEFVGLLDRKKDFPPKFSGGMKRRLNIACAIVHKPKLIIFDEPTVGIDPQSRNNILETIKRLNEQGSTIIYTSHYMEEVDAICSDICIVDHGEIIAKGTNDELKALVKHEDGSTASLEEVFLKLTGRSLRD</sequence>
<dbReference type="PANTHER" id="PTHR43582:SF2">
    <property type="entry name" value="LINEARMYCIN RESISTANCE ATP-BINDING PROTEIN LNRL"/>
    <property type="match status" value="1"/>
</dbReference>
<gene>
    <name evidence="4" type="primary">drrA_4</name>
    <name evidence="4" type="ORF">CTLFYP3_02851</name>
</gene>
<feature type="domain" description="ABC transporter" evidence="3">
    <location>
        <begin position="3"/>
        <end position="233"/>
    </location>
</feature>
<keyword evidence="4" id="KW-0378">Hydrolase</keyword>
<dbReference type="PROSITE" id="PS50893">
    <property type="entry name" value="ABC_TRANSPORTER_2"/>
    <property type="match status" value="1"/>
</dbReference>
<dbReference type="PANTHER" id="PTHR43582">
    <property type="entry name" value="LINEARMYCIN RESISTANCE ATP-BINDING PROTEIN LNRL"/>
    <property type="match status" value="1"/>
</dbReference>
<dbReference type="InterPro" id="IPR003593">
    <property type="entry name" value="AAA+_ATPase"/>
</dbReference>
<dbReference type="Pfam" id="PF00005">
    <property type="entry name" value="ABC_tran"/>
    <property type="match status" value="1"/>
</dbReference>
<accession>A0A6N3FTH0</accession>
<reference evidence="4" key="1">
    <citation type="submission" date="2019-11" db="EMBL/GenBank/DDBJ databases">
        <authorList>
            <person name="Feng L."/>
        </authorList>
    </citation>
    <scope>NUCLEOTIDE SEQUENCE</scope>
    <source>
        <strain evidence="4">CTertiumLFYP3</strain>
    </source>
</reference>
<proteinExistence type="predicted"/>
<dbReference type="EMBL" id="CACRTO010000042">
    <property type="protein sequence ID" value="VYU55767.1"/>
    <property type="molecule type" value="Genomic_DNA"/>
</dbReference>